<dbReference type="PANTHER" id="PTHR35810:SF1">
    <property type="entry name" value="CYTOPLASMIC PROTEIN"/>
    <property type="match status" value="1"/>
</dbReference>
<dbReference type="EMBL" id="BJNV01000026">
    <property type="protein sequence ID" value="GEC95734.1"/>
    <property type="molecule type" value="Genomic_DNA"/>
</dbReference>
<sequence>MSELILYQTDDGKAQVKLRAEDGSAWLSQAEIAELFATTVPNANIHIRNILKEGELQADSVIKESLITAADGKRYRTKLYRLEMILAVGYRVKGVRGTQFRQWATTYLSEYLVKGFVMDDERLKNPGGWDYFDELLARIREIRASEKRFYQKVRDLFSLSADYRAGDRGADQFFAEVQNKLLYAVTQKTAAEIIIDRARADAPNMGLVTWSGNRVRKQDVIVAKNYLSADEIDTLNRLVVIFLEQAELRVKQQQQLTLDYWRKNVDRLLEFNDHPVLQGSGSRSAEQAKAIAHQRYDLFDTQRRQADAQEADAEDLRMLEDVERAVKGSGKR</sequence>
<dbReference type="Proteomes" id="UP000318422">
    <property type="component" value="Unassembled WGS sequence"/>
</dbReference>
<dbReference type="RefSeq" id="WP_141351460.1">
    <property type="nucleotide sequence ID" value="NZ_BJNV01000026.1"/>
</dbReference>
<organism evidence="1 2">
    <name type="scientific">Zoogloea ramigera</name>
    <dbReference type="NCBI Taxonomy" id="350"/>
    <lineage>
        <taxon>Bacteria</taxon>
        <taxon>Pseudomonadati</taxon>
        <taxon>Pseudomonadota</taxon>
        <taxon>Betaproteobacteria</taxon>
        <taxon>Rhodocyclales</taxon>
        <taxon>Zoogloeaceae</taxon>
        <taxon>Zoogloea</taxon>
    </lineage>
</organism>
<dbReference type="OrthoDB" id="9802752at2"/>
<comment type="caution">
    <text evidence="1">The sequence shown here is derived from an EMBL/GenBank/DDBJ whole genome shotgun (WGS) entry which is preliminary data.</text>
</comment>
<protein>
    <submittedName>
        <fullName evidence="1">2-hydroxyacid dehydrogenase</fullName>
    </submittedName>
</protein>
<proteinExistence type="predicted"/>
<evidence type="ECO:0000313" key="2">
    <source>
        <dbReference type="Proteomes" id="UP000318422"/>
    </source>
</evidence>
<name>A0A4Y4CW91_ZOORA</name>
<dbReference type="InterPro" id="IPR011204">
    <property type="entry name" value="Virulence_RhuM-like"/>
</dbReference>
<dbReference type="PANTHER" id="PTHR35810">
    <property type="entry name" value="CYTOPLASMIC PROTEIN-RELATED"/>
    <property type="match status" value="1"/>
</dbReference>
<dbReference type="PIRSF" id="PIRSF015268">
    <property type="entry name" value="Virulence_RhuM"/>
    <property type="match status" value="1"/>
</dbReference>
<evidence type="ECO:0000313" key="1">
    <source>
        <dbReference type="EMBL" id="GEC95734.1"/>
    </source>
</evidence>
<dbReference type="Pfam" id="PF13310">
    <property type="entry name" value="Virulence_RhuM"/>
    <property type="match status" value="1"/>
</dbReference>
<gene>
    <name evidence="1" type="ORF">ZRA01_18070</name>
</gene>
<accession>A0A4Y4CW91</accession>
<keyword evidence="2" id="KW-1185">Reference proteome</keyword>
<dbReference type="AlphaFoldDB" id="A0A4Y4CW91"/>
<reference evidence="1 2" key="1">
    <citation type="submission" date="2019-06" db="EMBL/GenBank/DDBJ databases">
        <title>Whole genome shotgun sequence of Zoogloea ramigera NBRC 15342.</title>
        <authorList>
            <person name="Hosoyama A."/>
            <person name="Uohara A."/>
            <person name="Ohji S."/>
            <person name="Ichikawa N."/>
        </authorList>
    </citation>
    <scope>NUCLEOTIDE SEQUENCE [LARGE SCALE GENOMIC DNA]</scope>
    <source>
        <strain evidence="1 2">NBRC 15342</strain>
    </source>
</reference>